<dbReference type="InterPro" id="IPR036046">
    <property type="entry name" value="Acylphosphatase-like_dom_sf"/>
</dbReference>
<dbReference type="AlphaFoldDB" id="B1I448"/>
<evidence type="ECO:0000256" key="2">
    <source>
        <dbReference type="ARBA" id="ARBA00012150"/>
    </source>
</evidence>
<dbReference type="HOGENOM" id="CLU_141932_3_2_9"/>
<dbReference type="PROSITE" id="PS51160">
    <property type="entry name" value="ACYLPHOSPHATASE_3"/>
    <property type="match status" value="1"/>
</dbReference>
<dbReference type="InterPro" id="IPR001792">
    <property type="entry name" value="Acylphosphatase-like_dom"/>
</dbReference>
<accession>B1I448</accession>
<dbReference type="Proteomes" id="UP000008544">
    <property type="component" value="Chromosome"/>
</dbReference>
<evidence type="ECO:0000256" key="4">
    <source>
        <dbReference type="ARBA" id="ARBA00047645"/>
    </source>
</evidence>
<dbReference type="PRINTS" id="PR00112">
    <property type="entry name" value="ACYLPHPHTASE"/>
</dbReference>
<evidence type="ECO:0000259" key="8">
    <source>
        <dbReference type="PROSITE" id="PS51160"/>
    </source>
</evidence>
<dbReference type="KEGG" id="dau:Daud_1158"/>
<dbReference type="SUPFAM" id="SSF54975">
    <property type="entry name" value="Acylphosphatase/BLUF domain-like"/>
    <property type="match status" value="1"/>
</dbReference>
<evidence type="ECO:0000256" key="6">
    <source>
        <dbReference type="RuleBase" id="RU000553"/>
    </source>
</evidence>
<keyword evidence="10" id="KW-1185">Reference proteome</keyword>
<comment type="similarity">
    <text evidence="1 7">Belongs to the acylphosphatase family.</text>
</comment>
<dbReference type="InterPro" id="IPR020456">
    <property type="entry name" value="Acylphosphatase"/>
</dbReference>
<evidence type="ECO:0000256" key="7">
    <source>
        <dbReference type="RuleBase" id="RU004168"/>
    </source>
</evidence>
<evidence type="ECO:0000313" key="9">
    <source>
        <dbReference type="EMBL" id="ACA59669.1"/>
    </source>
</evidence>
<dbReference type="PANTHER" id="PTHR47268:SF4">
    <property type="entry name" value="ACYLPHOSPHATASE"/>
    <property type="match status" value="1"/>
</dbReference>
<feature type="domain" description="Acylphosphatase-like" evidence="8">
    <location>
        <begin position="5"/>
        <end position="92"/>
    </location>
</feature>
<dbReference type="InterPro" id="IPR017968">
    <property type="entry name" value="Acylphosphatase_CS"/>
</dbReference>
<comment type="catalytic activity">
    <reaction evidence="4 5 6">
        <text>an acyl phosphate + H2O = a carboxylate + phosphate + H(+)</text>
        <dbReference type="Rhea" id="RHEA:14965"/>
        <dbReference type="ChEBI" id="CHEBI:15377"/>
        <dbReference type="ChEBI" id="CHEBI:15378"/>
        <dbReference type="ChEBI" id="CHEBI:29067"/>
        <dbReference type="ChEBI" id="CHEBI:43474"/>
        <dbReference type="ChEBI" id="CHEBI:59918"/>
        <dbReference type="EC" id="3.6.1.7"/>
    </reaction>
</comment>
<dbReference type="Gene3D" id="3.30.70.100">
    <property type="match status" value="1"/>
</dbReference>
<proteinExistence type="inferred from homology"/>
<reference evidence="9 10" key="2">
    <citation type="journal article" date="2008" name="Science">
        <title>Environmental genomics reveals a single-species ecosystem deep within Earth.</title>
        <authorList>
            <person name="Chivian D."/>
            <person name="Brodie E.L."/>
            <person name="Alm E.J."/>
            <person name="Culley D.E."/>
            <person name="Dehal P.S."/>
            <person name="Desantis T.Z."/>
            <person name="Gihring T.M."/>
            <person name="Lapidus A."/>
            <person name="Lin L.H."/>
            <person name="Lowry S.R."/>
            <person name="Moser D.P."/>
            <person name="Richardson P.M."/>
            <person name="Southam G."/>
            <person name="Wanger G."/>
            <person name="Pratt L.M."/>
            <person name="Andersen G.L."/>
            <person name="Hazen T.C."/>
            <person name="Brockman F.J."/>
            <person name="Arkin A.P."/>
            <person name="Onstott T.C."/>
        </authorList>
    </citation>
    <scope>NUCLEOTIDE SEQUENCE [LARGE SCALE GENOMIC DNA]</scope>
    <source>
        <strain evidence="9 10">MP104C</strain>
    </source>
</reference>
<feature type="active site" evidence="5">
    <location>
        <position position="38"/>
    </location>
</feature>
<organism evidence="9 10">
    <name type="scientific">Desulforudis audaxviator (strain MP104C)</name>
    <dbReference type="NCBI Taxonomy" id="477974"/>
    <lineage>
        <taxon>Bacteria</taxon>
        <taxon>Bacillati</taxon>
        <taxon>Bacillota</taxon>
        <taxon>Clostridia</taxon>
        <taxon>Thermoanaerobacterales</taxon>
        <taxon>Candidatus Desulforudaceae</taxon>
        <taxon>Candidatus Desulforudis</taxon>
    </lineage>
</organism>
<name>B1I448_DESAP</name>
<protein>
    <recommendedName>
        <fullName evidence="3 5">Acylphosphatase</fullName>
        <ecNumber evidence="2 5">3.6.1.7</ecNumber>
    </recommendedName>
</protein>
<sequence>MSQVRAEVAITGKVQGVYFRAAMLEEAEKRGVTGWVRNRSDGTVEGVLEGSRLAVQEVLDWCRQGPPGAVVKQVEINWQTPSGKYSGFEIRETI</sequence>
<dbReference type="PROSITE" id="PS00150">
    <property type="entry name" value="ACYLPHOSPHATASE_1"/>
    <property type="match status" value="1"/>
</dbReference>
<reference evidence="10" key="1">
    <citation type="submission" date="2007-10" db="EMBL/GenBank/DDBJ databases">
        <title>Complete sequence of chromosome of Desulforudis audaxviator MP104C.</title>
        <authorList>
            <person name="Copeland A."/>
            <person name="Lucas S."/>
            <person name="Lapidus A."/>
            <person name="Barry K."/>
            <person name="Glavina del Rio T."/>
            <person name="Dalin E."/>
            <person name="Tice H."/>
            <person name="Bruce D."/>
            <person name="Pitluck S."/>
            <person name="Lowry S.R."/>
            <person name="Larimer F."/>
            <person name="Land M.L."/>
            <person name="Hauser L."/>
            <person name="Kyrpides N."/>
            <person name="Ivanova N.N."/>
            <person name="Richardson P."/>
        </authorList>
    </citation>
    <scope>NUCLEOTIDE SEQUENCE [LARGE SCALE GENOMIC DNA]</scope>
    <source>
        <strain evidence="10">MP104C</strain>
    </source>
</reference>
<dbReference type="eggNOG" id="COG1254">
    <property type="taxonomic scope" value="Bacteria"/>
</dbReference>
<dbReference type="GO" id="GO:0003998">
    <property type="term" value="F:acylphosphatase activity"/>
    <property type="evidence" value="ECO:0007669"/>
    <property type="project" value="UniProtKB-EC"/>
</dbReference>
<dbReference type="EMBL" id="CP000860">
    <property type="protein sequence ID" value="ACA59669.1"/>
    <property type="molecule type" value="Genomic_DNA"/>
</dbReference>
<dbReference type="STRING" id="477974.Daud_1158"/>
<feature type="active site" evidence="5">
    <location>
        <position position="20"/>
    </location>
</feature>
<dbReference type="Pfam" id="PF00708">
    <property type="entry name" value="Acylphosphatase"/>
    <property type="match status" value="1"/>
</dbReference>
<gene>
    <name evidence="9" type="ordered locus">Daud_1158</name>
</gene>
<dbReference type="PANTHER" id="PTHR47268">
    <property type="entry name" value="ACYLPHOSPHATASE"/>
    <property type="match status" value="1"/>
</dbReference>
<evidence type="ECO:0000256" key="3">
    <source>
        <dbReference type="ARBA" id="ARBA00015991"/>
    </source>
</evidence>
<dbReference type="OrthoDB" id="9808093at2"/>
<evidence type="ECO:0000313" key="10">
    <source>
        <dbReference type="Proteomes" id="UP000008544"/>
    </source>
</evidence>
<evidence type="ECO:0000256" key="1">
    <source>
        <dbReference type="ARBA" id="ARBA00005614"/>
    </source>
</evidence>
<dbReference type="EC" id="3.6.1.7" evidence="2 5"/>
<keyword evidence="5 6" id="KW-0378">Hydrolase</keyword>
<dbReference type="RefSeq" id="WP_012302255.1">
    <property type="nucleotide sequence ID" value="NC_010424.1"/>
</dbReference>
<evidence type="ECO:0000256" key="5">
    <source>
        <dbReference type="PROSITE-ProRule" id="PRU00520"/>
    </source>
</evidence>
<dbReference type="PROSITE" id="PS00151">
    <property type="entry name" value="ACYLPHOSPHATASE_2"/>
    <property type="match status" value="1"/>
</dbReference>